<comment type="caution">
    <text evidence="1">The sequence shown here is derived from an EMBL/GenBank/DDBJ whole genome shotgun (WGS) entry which is preliminary data.</text>
</comment>
<evidence type="ECO:0000313" key="1">
    <source>
        <dbReference type="EMBL" id="OPJ73649.1"/>
    </source>
</evidence>
<gene>
    <name evidence="1" type="ORF">AV530_005960</name>
</gene>
<protein>
    <submittedName>
        <fullName evidence="1">Uncharacterized protein</fullName>
    </submittedName>
</protein>
<dbReference type="Proteomes" id="UP000190648">
    <property type="component" value="Unassembled WGS sequence"/>
</dbReference>
<organism evidence="1 2">
    <name type="scientific">Patagioenas fasciata monilis</name>
    <dbReference type="NCBI Taxonomy" id="372326"/>
    <lineage>
        <taxon>Eukaryota</taxon>
        <taxon>Metazoa</taxon>
        <taxon>Chordata</taxon>
        <taxon>Craniata</taxon>
        <taxon>Vertebrata</taxon>
        <taxon>Euteleostomi</taxon>
        <taxon>Archelosauria</taxon>
        <taxon>Archosauria</taxon>
        <taxon>Dinosauria</taxon>
        <taxon>Saurischia</taxon>
        <taxon>Theropoda</taxon>
        <taxon>Coelurosauria</taxon>
        <taxon>Aves</taxon>
        <taxon>Neognathae</taxon>
        <taxon>Neoaves</taxon>
        <taxon>Columbimorphae</taxon>
        <taxon>Columbiformes</taxon>
        <taxon>Columbidae</taxon>
        <taxon>Patagioenas</taxon>
    </lineage>
</organism>
<reference evidence="1 2" key="1">
    <citation type="submission" date="2016-02" db="EMBL/GenBank/DDBJ databases">
        <title>Band-tailed pigeon sequencing and assembly.</title>
        <authorList>
            <person name="Soares A.E."/>
            <person name="Novak B.J."/>
            <person name="Rice E.S."/>
            <person name="O'Connell B."/>
            <person name="Chang D."/>
            <person name="Weber S."/>
            <person name="Shapiro B."/>
        </authorList>
    </citation>
    <scope>NUCLEOTIDE SEQUENCE [LARGE SCALE GENOMIC DNA]</scope>
    <source>
        <strain evidence="1">BTP2013</strain>
        <tissue evidence="1">Blood</tissue>
    </source>
</reference>
<proteinExistence type="predicted"/>
<accession>A0A1V4JN81</accession>
<dbReference type="AlphaFoldDB" id="A0A1V4JN81"/>
<keyword evidence="2" id="KW-1185">Reference proteome</keyword>
<evidence type="ECO:0000313" key="2">
    <source>
        <dbReference type="Proteomes" id="UP000190648"/>
    </source>
</evidence>
<name>A0A1V4JN81_PATFA</name>
<sequence>MGYSREAVLSEPNIHSDRKLVASQETFSWDETEEEKSSEVTELVVIADQLLLRKSNINSPLLESRICNITAKGNELIVSEGFPSYF</sequence>
<dbReference type="EMBL" id="LSYS01006902">
    <property type="protein sequence ID" value="OPJ73649.1"/>
    <property type="molecule type" value="Genomic_DNA"/>
</dbReference>